<feature type="transmembrane region" description="Helical" evidence="1">
    <location>
        <begin position="47"/>
        <end position="68"/>
    </location>
</feature>
<dbReference type="HOGENOM" id="CLU_046025_0_1_1"/>
<evidence type="ECO:0000256" key="1">
    <source>
        <dbReference type="SAM" id="Phobius"/>
    </source>
</evidence>
<feature type="transmembrane region" description="Helical" evidence="1">
    <location>
        <begin position="88"/>
        <end position="111"/>
    </location>
</feature>
<organism evidence="3 4">
    <name type="scientific">Scleroderma citrinum Foug A</name>
    <dbReference type="NCBI Taxonomy" id="1036808"/>
    <lineage>
        <taxon>Eukaryota</taxon>
        <taxon>Fungi</taxon>
        <taxon>Dikarya</taxon>
        <taxon>Basidiomycota</taxon>
        <taxon>Agaricomycotina</taxon>
        <taxon>Agaricomycetes</taxon>
        <taxon>Agaricomycetidae</taxon>
        <taxon>Boletales</taxon>
        <taxon>Sclerodermatineae</taxon>
        <taxon>Sclerodermataceae</taxon>
        <taxon>Scleroderma</taxon>
    </lineage>
</organism>
<dbReference type="OrthoDB" id="2535105at2759"/>
<evidence type="ECO:0000313" key="3">
    <source>
        <dbReference type="EMBL" id="KIM54033.1"/>
    </source>
</evidence>
<dbReference type="InParanoid" id="A0A0C2YWN7"/>
<dbReference type="AlphaFoldDB" id="A0A0C2YWN7"/>
<dbReference type="Pfam" id="PF20152">
    <property type="entry name" value="DUF6534"/>
    <property type="match status" value="1"/>
</dbReference>
<feature type="transmembrane region" description="Helical" evidence="1">
    <location>
        <begin position="12"/>
        <end position="35"/>
    </location>
</feature>
<dbReference type="PANTHER" id="PTHR40465">
    <property type="entry name" value="CHROMOSOME 1, WHOLE GENOME SHOTGUN SEQUENCE"/>
    <property type="match status" value="1"/>
</dbReference>
<feature type="transmembrane region" description="Helical" evidence="1">
    <location>
        <begin position="226"/>
        <end position="247"/>
    </location>
</feature>
<dbReference type="InterPro" id="IPR045339">
    <property type="entry name" value="DUF6534"/>
</dbReference>
<reference evidence="4" key="2">
    <citation type="submission" date="2015-01" db="EMBL/GenBank/DDBJ databases">
        <title>Evolutionary Origins and Diversification of the Mycorrhizal Mutualists.</title>
        <authorList>
            <consortium name="DOE Joint Genome Institute"/>
            <consortium name="Mycorrhizal Genomics Consortium"/>
            <person name="Kohler A."/>
            <person name="Kuo A."/>
            <person name="Nagy L.G."/>
            <person name="Floudas D."/>
            <person name="Copeland A."/>
            <person name="Barry K.W."/>
            <person name="Cichocki N."/>
            <person name="Veneault-Fourrey C."/>
            <person name="LaButti K."/>
            <person name="Lindquist E.A."/>
            <person name="Lipzen A."/>
            <person name="Lundell T."/>
            <person name="Morin E."/>
            <person name="Murat C."/>
            <person name="Riley R."/>
            <person name="Ohm R."/>
            <person name="Sun H."/>
            <person name="Tunlid A."/>
            <person name="Henrissat B."/>
            <person name="Grigoriev I.V."/>
            <person name="Hibbett D.S."/>
            <person name="Martin F."/>
        </authorList>
    </citation>
    <scope>NUCLEOTIDE SEQUENCE [LARGE SCALE GENOMIC DNA]</scope>
    <source>
        <strain evidence="4">Foug A</strain>
    </source>
</reference>
<feature type="transmembrane region" description="Helical" evidence="1">
    <location>
        <begin position="118"/>
        <end position="144"/>
    </location>
</feature>
<reference evidence="3 4" key="1">
    <citation type="submission" date="2014-04" db="EMBL/GenBank/DDBJ databases">
        <authorList>
            <consortium name="DOE Joint Genome Institute"/>
            <person name="Kuo A."/>
            <person name="Kohler A."/>
            <person name="Nagy L.G."/>
            <person name="Floudas D."/>
            <person name="Copeland A."/>
            <person name="Barry K.W."/>
            <person name="Cichocki N."/>
            <person name="Veneault-Fourrey C."/>
            <person name="LaButti K."/>
            <person name="Lindquist E.A."/>
            <person name="Lipzen A."/>
            <person name="Lundell T."/>
            <person name="Morin E."/>
            <person name="Murat C."/>
            <person name="Sun H."/>
            <person name="Tunlid A."/>
            <person name="Henrissat B."/>
            <person name="Grigoriev I.V."/>
            <person name="Hibbett D.S."/>
            <person name="Martin F."/>
            <person name="Nordberg H.P."/>
            <person name="Cantor M.N."/>
            <person name="Hua S.X."/>
        </authorList>
    </citation>
    <scope>NUCLEOTIDE SEQUENCE [LARGE SCALE GENOMIC DNA]</scope>
    <source>
        <strain evidence="3 4">Foug A</strain>
    </source>
</reference>
<feature type="transmembrane region" description="Helical" evidence="1">
    <location>
        <begin position="156"/>
        <end position="176"/>
    </location>
</feature>
<evidence type="ECO:0000313" key="4">
    <source>
        <dbReference type="Proteomes" id="UP000053989"/>
    </source>
</evidence>
<proteinExistence type="predicted"/>
<gene>
    <name evidence="3" type="ORF">SCLCIDRAFT_1222329</name>
</gene>
<keyword evidence="1" id="KW-0812">Transmembrane</keyword>
<evidence type="ECO:0000259" key="2">
    <source>
        <dbReference type="Pfam" id="PF20152"/>
    </source>
</evidence>
<feature type="transmembrane region" description="Helical" evidence="1">
    <location>
        <begin position="197"/>
        <end position="220"/>
    </location>
</feature>
<dbReference type="PANTHER" id="PTHR40465:SF1">
    <property type="entry name" value="DUF6534 DOMAIN-CONTAINING PROTEIN"/>
    <property type="match status" value="1"/>
</dbReference>
<feature type="domain" description="DUF6534" evidence="2">
    <location>
        <begin position="165"/>
        <end position="251"/>
    </location>
</feature>
<dbReference type="EMBL" id="KN822164">
    <property type="protein sequence ID" value="KIM54033.1"/>
    <property type="molecule type" value="Genomic_DNA"/>
</dbReference>
<keyword evidence="1" id="KW-0472">Membrane</keyword>
<keyword evidence="1" id="KW-1133">Transmembrane helix</keyword>
<name>A0A0C2YWN7_9AGAM</name>
<protein>
    <recommendedName>
        <fullName evidence="2">DUF6534 domain-containing protein</fullName>
    </recommendedName>
</protein>
<sequence length="312" mass="34463">MAQFNASPIIGPIVVGVVLLGVLYGSAVVQAYLYFQRFPKDSWRVKGLVTFEISIQTIHLALMIFGMWTMSVTNYSDSTALAYLPNPTIITIILCPPIAVAVQGFFVLRVYKLSEQPLLLAVGGLLAISKFVLHLTFGIAAYIIKDTARLVHEWGWCITSYLVLSIACDTLIATSLSYHLQLRKTGFNRTSRIIDRMILYALATGLTTSTTELVEAICFWTMPNNYIWLGLYVIESGLYTNSLLAALNSRSLFNDSLRNSEVPYELGFSPRGSETAGTSYGDPKGSQPILISVMHERETVHSEVDEAQGTGR</sequence>
<dbReference type="Proteomes" id="UP000053989">
    <property type="component" value="Unassembled WGS sequence"/>
</dbReference>
<accession>A0A0C2YWN7</accession>
<keyword evidence="4" id="KW-1185">Reference proteome</keyword>